<dbReference type="AlphaFoldDB" id="A0A2A6BG25"/>
<keyword evidence="2" id="KW-1185">Reference proteome</keyword>
<dbReference type="InterPro" id="IPR049941">
    <property type="entry name" value="LPLAT_7/PORCN-like"/>
</dbReference>
<dbReference type="GO" id="GO:1990698">
    <property type="term" value="F:palmitoleoyltransferase activity"/>
    <property type="evidence" value="ECO:0000318"/>
    <property type="project" value="GO_Central"/>
</dbReference>
<name>A0A2A6BG25_PRIPA</name>
<reference evidence="2" key="1">
    <citation type="journal article" date="2008" name="Nat. Genet.">
        <title>The Pristionchus pacificus genome provides a unique perspective on nematode lifestyle and parasitism.</title>
        <authorList>
            <person name="Dieterich C."/>
            <person name="Clifton S.W."/>
            <person name="Schuster L.N."/>
            <person name="Chinwalla A."/>
            <person name="Delehaunty K."/>
            <person name="Dinkelacker I."/>
            <person name="Fulton L."/>
            <person name="Fulton R."/>
            <person name="Godfrey J."/>
            <person name="Minx P."/>
            <person name="Mitreva M."/>
            <person name="Roeseler W."/>
            <person name="Tian H."/>
            <person name="Witte H."/>
            <person name="Yang S.P."/>
            <person name="Wilson R.K."/>
            <person name="Sommer R.J."/>
        </authorList>
    </citation>
    <scope>NUCLEOTIDE SEQUENCE [LARGE SCALE GENOMIC DNA]</scope>
    <source>
        <strain evidence="2">PS312</strain>
    </source>
</reference>
<dbReference type="EnsemblMetazoa" id="PPA36908.1">
    <property type="protein sequence ID" value="PPA36908.1"/>
    <property type="gene ID" value="WBGene00275277"/>
</dbReference>
<evidence type="ECO:0000313" key="1">
    <source>
        <dbReference type="EnsemblMetazoa" id="PPA36908.1"/>
    </source>
</evidence>
<evidence type="ECO:0000313" key="2">
    <source>
        <dbReference type="Proteomes" id="UP000005239"/>
    </source>
</evidence>
<dbReference type="Proteomes" id="UP000005239">
    <property type="component" value="Unassembled WGS sequence"/>
</dbReference>
<dbReference type="OrthoDB" id="5968863at2759"/>
<dbReference type="GO" id="GO:0005783">
    <property type="term" value="C:endoplasmic reticulum"/>
    <property type="evidence" value="ECO:0000318"/>
    <property type="project" value="GO_Central"/>
</dbReference>
<proteinExistence type="predicted"/>
<dbReference type="GO" id="GO:0016020">
    <property type="term" value="C:membrane"/>
    <property type="evidence" value="ECO:0000318"/>
    <property type="project" value="GO_Central"/>
</dbReference>
<sequence length="391" mass="44262">MELEDGFEHYIDDGEAEDLYFLDEYSTSDLLTSCTSGVLNSVRYNLFLTVSFALLQKAVLCLIFFYLILMFIPPKKYIGWITTLSAFISLVLLETVVASENYSCRGILMILAMKVSSLAFDLSHNKYSVTVPEILGYLLNPCTVIFGPALPFTNYRIAFIPQSLTKKEFFVNLEMLNHFVSPITSYASGLISLGGEESPLIVRPQQVELPRSLTQVVSLWNIPMHQYLFHCKFMNIHKSCIWVNLFTVVILVDVYSRLRQFGSGVSIMGTFFISSLLHGLNSQLSIVLLSLGLHSYTEKKLRDRLSSRLSSCIRSRPCTSCTHTHPSSSIRARLINSLFSLLCIYHLIYLGMPWTGTMSLYPLSHTILIWSSHLFASHIISLSYLAFAYLL</sequence>
<dbReference type="PANTHER" id="PTHR13906:SF12">
    <property type="entry name" value="PROTEIN-SERINE O-PALMITOLEOYLTRANSFERASE PORCUPINE"/>
    <property type="match status" value="1"/>
</dbReference>
<dbReference type="PANTHER" id="PTHR13906">
    <property type="entry name" value="PORCUPINE"/>
    <property type="match status" value="1"/>
</dbReference>
<reference evidence="1" key="2">
    <citation type="submission" date="2022-06" db="UniProtKB">
        <authorList>
            <consortium name="EnsemblMetazoa"/>
        </authorList>
    </citation>
    <scope>IDENTIFICATION</scope>
    <source>
        <strain evidence="1">PS312</strain>
    </source>
</reference>
<dbReference type="GO" id="GO:0061355">
    <property type="term" value="P:Wnt protein secretion"/>
    <property type="evidence" value="ECO:0000318"/>
    <property type="project" value="GO_Central"/>
</dbReference>
<dbReference type="GO" id="GO:0030258">
    <property type="term" value="P:lipid modification"/>
    <property type="evidence" value="ECO:0000318"/>
    <property type="project" value="GO_Central"/>
</dbReference>
<protein>
    <submittedName>
        <fullName evidence="1">Mom-1</fullName>
    </submittedName>
</protein>
<accession>A0A2A6BG25</accession>
<dbReference type="GO" id="GO:0017147">
    <property type="term" value="F:Wnt-protein binding"/>
    <property type="evidence" value="ECO:0000318"/>
    <property type="project" value="GO_Central"/>
</dbReference>
<gene>
    <name evidence="1" type="primary">WBGene00275277</name>
</gene>
<organism evidence="1 2">
    <name type="scientific">Pristionchus pacificus</name>
    <name type="common">Parasitic nematode worm</name>
    <dbReference type="NCBI Taxonomy" id="54126"/>
    <lineage>
        <taxon>Eukaryota</taxon>
        <taxon>Metazoa</taxon>
        <taxon>Ecdysozoa</taxon>
        <taxon>Nematoda</taxon>
        <taxon>Chromadorea</taxon>
        <taxon>Rhabditida</taxon>
        <taxon>Rhabditina</taxon>
        <taxon>Diplogasteromorpha</taxon>
        <taxon>Diplogasteroidea</taxon>
        <taxon>Neodiplogasteridae</taxon>
        <taxon>Pristionchus</taxon>
    </lineage>
</organism>
<accession>A0A8R1UTU7</accession>